<dbReference type="PANTHER" id="PTHR22960">
    <property type="entry name" value="MOLYBDOPTERIN COFACTOR SYNTHESIS PROTEIN A"/>
    <property type="match status" value="1"/>
</dbReference>
<dbReference type="SMART" id="SM00729">
    <property type="entry name" value="Elp3"/>
    <property type="match status" value="1"/>
</dbReference>
<evidence type="ECO:0000256" key="6">
    <source>
        <dbReference type="ARBA" id="ARBA00023014"/>
    </source>
</evidence>
<dbReference type="PROSITE" id="PS51918">
    <property type="entry name" value="RADICAL_SAM"/>
    <property type="match status" value="1"/>
</dbReference>
<evidence type="ECO:0000256" key="4">
    <source>
        <dbReference type="ARBA" id="ARBA00022723"/>
    </source>
</evidence>
<evidence type="ECO:0000256" key="2">
    <source>
        <dbReference type="ARBA" id="ARBA00022485"/>
    </source>
</evidence>
<evidence type="ECO:0000256" key="1">
    <source>
        <dbReference type="ARBA" id="ARBA00001966"/>
    </source>
</evidence>
<keyword evidence="7" id="KW-0501">Molybdenum cofactor biosynthesis</keyword>
<dbReference type="InterPro" id="IPR013785">
    <property type="entry name" value="Aldolase_TIM"/>
</dbReference>
<name>A0A1Y1RZ31_9SPIO</name>
<dbReference type="SFLD" id="SFLDG01386">
    <property type="entry name" value="main_SPASM_domain-containing"/>
    <property type="match status" value="1"/>
</dbReference>
<keyword evidence="4" id="KW-0479">Metal-binding</keyword>
<gene>
    <name evidence="9" type="ORF">B4O97_08725</name>
</gene>
<dbReference type="PANTHER" id="PTHR22960:SF0">
    <property type="entry name" value="MOLYBDENUM COFACTOR BIOSYNTHESIS PROTEIN 1"/>
    <property type="match status" value="1"/>
</dbReference>
<dbReference type="OrthoDB" id="9763993at2"/>
<dbReference type="GO" id="GO:0046872">
    <property type="term" value="F:metal ion binding"/>
    <property type="evidence" value="ECO:0007669"/>
    <property type="project" value="UniProtKB-KW"/>
</dbReference>
<dbReference type="GO" id="GO:0061798">
    <property type="term" value="F:GTP 3',8'-cyclase activity"/>
    <property type="evidence" value="ECO:0007669"/>
    <property type="project" value="TreeGrafter"/>
</dbReference>
<comment type="caution">
    <text evidence="9">The sequence shown here is derived from an EMBL/GenBank/DDBJ whole genome shotgun (WGS) entry which is preliminary data.</text>
</comment>
<sequence length="265" mass="29528">MKDLFNREINYLRISITDKCNLRCTYCMPDGEVPRRKHSDFLSFEEITRIAEVAVSLGIRKVRLTGGEPLVKRGICDLVAMLKALPGLEHLAMTTNGVLLGSMARELKNSGLDSMNISLDSLNPERYHRISRVGDLSVTLAGIESARRLGFPIKINTVVMDDTPEGEIAALAEFCRRNGFRHQLINHYSLSADKKDNYSFDRPPKCSACNRIRLLADGKLKPCLHSDHEVQVDMNDIAGSIRATIEKKPERGGICSNRSMVEIGG</sequence>
<comment type="cofactor">
    <cofactor evidence="1">
        <name>[4Fe-4S] cluster</name>
        <dbReference type="ChEBI" id="CHEBI:49883"/>
    </cofactor>
</comment>
<feature type="domain" description="Radical SAM core" evidence="8">
    <location>
        <begin position="4"/>
        <end position="224"/>
    </location>
</feature>
<organism evidence="9 10">
    <name type="scientific">Marispirochaeta aestuarii</name>
    <dbReference type="NCBI Taxonomy" id="1963862"/>
    <lineage>
        <taxon>Bacteria</taxon>
        <taxon>Pseudomonadati</taxon>
        <taxon>Spirochaetota</taxon>
        <taxon>Spirochaetia</taxon>
        <taxon>Spirochaetales</taxon>
        <taxon>Spirochaetaceae</taxon>
        <taxon>Marispirochaeta</taxon>
    </lineage>
</organism>
<protein>
    <submittedName>
        <fullName evidence="9">Molybdenum cofactor biosynthesis protein MoeA</fullName>
    </submittedName>
</protein>
<keyword evidence="3" id="KW-0949">S-adenosyl-L-methionine</keyword>
<evidence type="ECO:0000313" key="9">
    <source>
        <dbReference type="EMBL" id="ORC35754.1"/>
    </source>
</evidence>
<dbReference type="CDD" id="cd01335">
    <property type="entry name" value="Radical_SAM"/>
    <property type="match status" value="1"/>
</dbReference>
<proteinExistence type="predicted"/>
<evidence type="ECO:0000256" key="3">
    <source>
        <dbReference type="ARBA" id="ARBA00022691"/>
    </source>
</evidence>
<dbReference type="Pfam" id="PF04055">
    <property type="entry name" value="Radical_SAM"/>
    <property type="match status" value="1"/>
</dbReference>
<dbReference type="Proteomes" id="UP000192343">
    <property type="component" value="Unassembled WGS sequence"/>
</dbReference>
<dbReference type="EMBL" id="MWQY01000008">
    <property type="protein sequence ID" value="ORC35754.1"/>
    <property type="molecule type" value="Genomic_DNA"/>
</dbReference>
<dbReference type="InterPro" id="IPR058240">
    <property type="entry name" value="rSAM_sf"/>
</dbReference>
<keyword evidence="5" id="KW-0408">Iron</keyword>
<dbReference type="SFLD" id="SFLDS00029">
    <property type="entry name" value="Radical_SAM"/>
    <property type="match status" value="1"/>
</dbReference>
<dbReference type="Gene3D" id="3.20.20.70">
    <property type="entry name" value="Aldolase class I"/>
    <property type="match status" value="1"/>
</dbReference>
<dbReference type="GO" id="GO:0051539">
    <property type="term" value="F:4 iron, 4 sulfur cluster binding"/>
    <property type="evidence" value="ECO:0007669"/>
    <property type="project" value="UniProtKB-KW"/>
</dbReference>
<accession>A0A1Y1RZ31</accession>
<keyword evidence="10" id="KW-1185">Reference proteome</keyword>
<dbReference type="PROSITE" id="PS01305">
    <property type="entry name" value="MOAA_NIFB_PQQE"/>
    <property type="match status" value="1"/>
</dbReference>
<evidence type="ECO:0000256" key="5">
    <source>
        <dbReference type="ARBA" id="ARBA00023004"/>
    </source>
</evidence>
<dbReference type="SFLD" id="SFLDG01067">
    <property type="entry name" value="SPASM/twitch_domain_containing"/>
    <property type="match status" value="1"/>
</dbReference>
<dbReference type="SUPFAM" id="SSF102114">
    <property type="entry name" value="Radical SAM enzymes"/>
    <property type="match status" value="1"/>
</dbReference>
<evidence type="ECO:0000256" key="7">
    <source>
        <dbReference type="ARBA" id="ARBA00023150"/>
    </source>
</evidence>
<keyword evidence="6" id="KW-0411">Iron-sulfur</keyword>
<dbReference type="InterPro" id="IPR007197">
    <property type="entry name" value="rSAM"/>
</dbReference>
<dbReference type="GO" id="GO:0061799">
    <property type="term" value="F:cyclic pyranopterin monophosphate synthase activity"/>
    <property type="evidence" value="ECO:0007669"/>
    <property type="project" value="TreeGrafter"/>
</dbReference>
<keyword evidence="2" id="KW-0004">4Fe-4S</keyword>
<evidence type="ECO:0000313" key="10">
    <source>
        <dbReference type="Proteomes" id="UP000192343"/>
    </source>
</evidence>
<evidence type="ECO:0000259" key="8">
    <source>
        <dbReference type="PROSITE" id="PS51918"/>
    </source>
</evidence>
<dbReference type="InterPro" id="IPR050105">
    <property type="entry name" value="MoCo_biosynth_MoaA/MoaC"/>
</dbReference>
<dbReference type="AlphaFoldDB" id="A0A1Y1RZ31"/>
<dbReference type="InterPro" id="IPR000385">
    <property type="entry name" value="MoaA_NifB_PqqE_Fe-S-bd_CS"/>
</dbReference>
<dbReference type="GO" id="GO:0006777">
    <property type="term" value="P:Mo-molybdopterin cofactor biosynthetic process"/>
    <property type="evidence" value="ECO:0007669"/>
    <property type="project" value="UniProtKB-KW"/>
</dbReference>
<dbReference type="STRING" id="1963862.B4O97_08725"/>
<dbReference type="InterPro" id="IPR006638">
    <property type="entry name" value="Elp3/MiaA/NifB-like_rSAM"/>
</dbReference>
<reference evidence="9 10" key="1">
    <citation type="submission" date="2017-03" db="EMBL/GenBank/DDBJ databases">
        <title>Draft Genome sequence of Marispirochaeta sp. strain JC444.</title>
        <authorList>
            <person name="Shivani Y."/>
            <person name="Subhash Y."/>
            <person name="Sasikala C."/>
            <person name="Ramana C."/>
        </authorList>
    </citation>
    <scope>NUCLEOTIDE SEQUENCE [LARGE SCALE GENOMIC DNA]</scope>
    <source>
        <strain evidence="9 10">JC444</strain>
    </source>
</reference>